<proteinExistence type="predicted"/>
<evidence type="ECO:0000313" key="8">
    <source>
        <dbReference type="Proteomes" id="UP000620366"/>
    </source>
</evidence>
<evidence type="ECO:0000256" key="5">
    <source>
        <dbReference type="ARBA" id="ARBA00023136"/>
    </source>
</evidence>
<evidence type="ECO:0000256" key="2">
    <source>
        <dbReference type="ARBA" id="ARBA00022475"/>
    </source>
</evidence>
<reference evidence="7" key="1">
    <citation type="submission" date="2020-08" db="EMBL/GenBank/DDBJ databases">
        <title>Genome public.</title>
        <authorList>
            <person name="Liu C."/>
            <person name="Sun Q."/>
        </authorList>
    </citation>
    <scope>NUCLEOTIDE SEQUENCE</scope>
    <source>
        <strain evidence="7">BX7</strain>
    </source>
</reference>
<keyword evidence="2" id="KW-1003">Cell membrane</keyword>
<feature type="transmembrane region" description="Helical" evidence="6">
    <location>
        <begin position="12"/>
        <end position="34"/>
    </location>
</feature>
<sequence>MPYSLIDSILVGLLGIAVVFVVLIALSLFIMVLSKLVGLFVPKKSEKTETAAAPAAAPVAAAAAPSLPNAVKLTNVDDKTAAMIMAIVSNETDIPLDELYFKSIKALD</sequence>
<accession>A0A926DFJ1</accession>
<evidence type="ECO:0000313" key="7">
    <source>
        <dbReference type="EMBL" id="MBC8537223.1"/>
    </source>
</evidence>
<comment type="caution">
    <text evidence="7">The sequence shown here is derived from an EMBL/GenBank/DDBJ whole genome shotgun (WGS) entry which is preliminary data.</text>
</comment>
<keyword evidence="8" id="KW-1185">Reference proteome</keyword>
<dbReference type="GO" id="GO:0036376">
    <property type="term" value="P:sodium ion export across plasma membrane"/>
    <property type="evidence" value="ECO:0007669"/>
    <property type="project" value="InterPro"/>
</dbReference>
<dbReference type="RefSeq" id="WP_249301677.1">
    <property type="nucleotide sequence ID" value="NZ_JACRSP010000005.1"/>
</dbReference>
<keyword evidence="3 6" id="KW-0812">Transmembrane</keyword>
<dbReference type="Pfam" id="PF04277">
    <property type="entry name" value="OAD_gamma"/>
    <property type="match status" value="1"/>
</dbReference>
<keyword evidence="5 6" id="KW-0472">Membrane</keyword>
<evidence type="ECO:0000256" key="4">
    <source>
        <dbReference type="ARBA" id="ARBA00022989"/>
    </source>
</evidence>
<dbReference type="GO" id="GO:0005886">
    <property type="term" value="C:plasma membrane"/>
    <property type="evidence" value="ECO:0007669"/>
    <property type="project" value="UniProtKB-SubCell"/>
</dbReference>
<dbReference type="InterPro" id="IPR005899">
    <property type="entry name" value="Na_pump_deCOase"/>
</dbReference>
<evidence type="ECO:0000256" key="6">
    <source>
        <dbReference type="SAM" id="Phobius"/>
    </source>
</evidence>
<dbReference type="EMBL" id="JACRSP010000005">
    <property type="protein sequence ID" value="MBC8537223.1"/>
    <property type="molecule type" value="Genomic_DNA"/>
</dbReference>
<dbReference type="Proteomes" id="UP000620366">
    <property type="component" value="Unassembled WGS sequence"/>
</dbReference>
<comment type="subcellular location">
    <subcellularLocation>
        <location evidence="1">Cell membrane</location>
    </subcellularLocation>
</comment>
<dbReference type="GO" id="GO:0015081">
    <property type="term" value="F:sodium ion transmembrane transporter activity"/>
    <property type="evidence" value="ECO:0007669"/>
    <property type="project" value="InterPro"/>
</dbReference>
<name>A0A926DFJ1_9FIRM</name>
<keyword evidence="4 6" id="KW-1133">Transmembrane helix</keyword>
<gene>
    <name evidence="7" type="ORF">H8695_11045</name>
</gene>
<dbReference type="AlphaFoldDB" id="A0A926DFJ1"/>
<evidence type="ECO:0000256" key="3">
    <source>
        <dbReference type="ARBA" id="ARBA00022692"/>
    </source>
</evidence>
<evidence type="ECO:0000256" key="1">
    <source>
        <dbReference type="ARBA" id="ARBA00004236"/>
    </source>
</evidence>
<protein>
    <submittedName>
        <fullName evidence="7">OadG family protein</fullName>
    </submittedName>
</protein>
<organism evidence="7 8">
    <name type="scientific">Feifania hominis</name>
    <dbReference type="NCBI Taxonomy" id="2763660"/>
    <lineage>
        <taxon>Bacteria</taxon>
        <taxon>Bacillati</taxon>
        <taxon>Bacillota</taxon>
        <taxon>Clostridia</taxon>
        <taxon>Eubacteriales</taxon>
        <taxon>Feifaniaceae</taxon>
        <taxon>Feifania</taxon>
    </lineage>
</organism>